<dbReference type="AlphaFoldDB" id="A0A081C900"/>
<dbReference type="STRING" id="1499967.U27_00953"/>
<reference evidence="1" key="1">
    <citation type="journal article" date="2015" name="PeerJ">
        <title>First genomic representation of candidate bacterial phylum KSB3 points to enhanced environmental sensing as a trigger of wastewater bulking.</title>
        <authorList>
            <person name="Sekiguchi Y."/>
            <person name="Ohashi A."/>
            <person name="Parks D.H."/>
            <person name="Yamauchi T."/>
            <person name="Tyson G.W."/>
            <person name="Hugenholtz P."/>
        </authorList>
    </citation>
    <scope>NUCLEOTIDE SEQUENCE [LARGE SCALE GENOMIC DNA]</scope>
</reference>
<dbReference type="Proteomes" id="UP000030661">
    <property type="component" value="Unassembled WGS sequence"/>
</dbReference>
<evidence type="ECO:0000313" key="1">
    <source>
        <dbReference type="EMBL" id="GAK61055.1"/>
    </source>
</evidence>
<dbReference type="HOGENOM" id="CLU_3095944_0_0_0"/>
<evidence type="ECO:0000313" key="2">
    <source>
        <dbReference type="Proteomes" id="UP000030661"/>
    </source>
</evidence>
<accession>A0A081C900</accession>
<protein>
    <submittedName>
        <fullName evidence="1">Uncharacterized protein</fullName>
    </submittedName>
</protein>
<gene>
    <name evidence="1" type="ORF">U27_00953</name>
</gene>
<organism evidence="1">
    <name type="scientific">Vecturithrix granuli</name>
    <dbReference type="NCBI Taxonomy" id="1499967"/>
    <lineage>
        <taxon>Bacteria</taxon>
        <taxon>Candidatus Moduliflexota</taxon>
        <taxon>Candidatus Vecturitrichia</taxon>
        <taxon>Candidatus Vecturitrichales</taxon>
        <taxon>Candidatus Vecturitrichaceae</taxon>
        <taxon>Candidatus Vecturithrix</taxon>
    </lineage>
</organism>
<proteinExistence type="predicted"/>
<dbReference type="EMBL" id="DF820476">
    <property type="protein sequence ID" value="GAK61055.1"/>
    <property type="molecule type" value="Genomic_DNA"/>
</dbReference>
<sequence>MNAQMPRITTFPICDFGRELTEQRILLIGTYRPHEVEPHSSLMQVRAKLGR</sequence>
<keyword evidence="2" id="KW-1185">Reference proteome</keyword>
<name>A0A081C900_VECG1</name>